<proteinExistence type="inferred from homology"/>
<dbReference type="InterPro" id="IPR018076">
    <property type="entry name" value="T2SS_GspF_dom"/>
</dbReference>
<dbReference type="InterPro" id="IPR047692">
    <property type="entry name" value="T4P_ComGB"/>
</dbReference>
<keyword evidence="6 7" id="KW-0472">Membrane</keyword>
<evidence type="ECO:0000256" key="3">
    <source>
        <dbReference type="ARBA" id="ARBA00022475"/>
    </source>
</evidence>
<comment type="similarity">
    <text evidence="2">Belongs to the GSP F family.</text>
</comment>
<evidence type="ECO:0000256" key="2">
    <source>
        <dbReference type="ARBA" id="ARBA00005745"/>
    </source>
</evidence>
<keyword evidence="3" id="KW-1003">Cell membrane</keyword>
<evidence type="ECO:0000313" key="9">
    <source>
        <dbReference type="EMBL" id="SDI87542.1"/>
    </source>
</evidence>
<dbReference type="Proteomes" id="UP000199017">
    <property type="component" value="Unassembled WGS sequence"/>
</dbReference>
<keyword evidence="5 7" id="KW-1133">Transmembrane helix</keyword>
<dbReference type="OrthoDB" id="1638902at2"/>
<evidence type="ECO:0000256" key="1">
    <source>
        <dbReference type="ARBA" id="ARBA00004651"/>
    </source>
</evidence>
<evidence type="ECO:0000256" key="6">
    <source>
        <dbReference type="ARBA" id="ARBA00023136"/>
    </source>
</evidence>
<dbReference type="Pfam" id="PF00482">
    <property type="entry name" value="T2SSF"/>
    <property type="match status" value="2"/>
</dbReference>
<dbReference type="GO" id="GO:0005886">
    <property type="term" value="C:plasma membrane"/>
    <property type="evidence" value="ECO:0007669"/>
    <property type="project" value="UniProtKB-SubCell"/>
</dbReference>
<feature type="transmembrane region" description="Helical" evidence="7">
    <location>
        <begin position="156"/>
        <end position="179"/>
    </location>
</feature>
<evidence type="ECO:0000256" key="5">
    <source>
        <dbReference type="ARBA" id="ARBA00022989"/>
    </source>
</evidence>
<feature type="transmembrane region" description="Helical" evidence="7">
    <location>
        <begin position="115"/>
        <end position="136"/>
    </location>
</feature>
<gene>
    <name evidence="9" type="ORF">SAMN05216352_113123</name>
</gene>
<dbReference type="PANTHER" id="PTHR30012:SF0">
    <property type="entry name" value="TYPE II SECRETION SYSTEM PROTEIN F-RELATED"/>
    <property type="match status" value="1"/>
</dbReference>
<keyword evidence="4 7" id="KW-0812">Transmembrane</keyword>
<feature type="transmembrane region" description="Helical" evidence="7">
    <location>
        <begin position="314"/>
        <end position="336"/>
    </location>
</feature>
<dbReference type="EMBL" id="FNDU01000013">
    <property type="protein sequence ID" value="SDI87542.1"/>
    <property type="molecule type" value="Genomic_DNA"/>
</dbReference>
<dbReference type="PANTHER" id="PTHR30012">
    <property type="entry name" value="GENERAL SECRETION PATHWAY PROTEIN"/>
    <property type="match status" value="1"/>
</dbReference>
<feature type="domain" description="Type II secretion system protein GspF" evidence="8">
    <location>
        <begin position="18"/>
        <end position="133"/>
    </location>
</feature>
<protein>
    <submittedName>
        <fullName evidence="9">Competence-related pilin export protein ComGB</fullName>
    </submittedName>
</protein>
<dbReference type="STRING" id="930129.SAMN05216352_113123"/>
<organism evidence="9 10">
    <name type="scientific">Alteribacillus bidgolensis</name>
    <dbReference type="NCBI Taxonomy" id="930129"/>
    <lineage>
        <taxon>Bacteria</taxon>
        <taxon>Bacillati</taxon>
        <taxon>Bacillota</taxon>
        <taxon>Bacilli</taxon>
        <taxon>Bacillales</taxon>
        <taxon>Bacillaceae</taxon>
        <taxon>Alteribacillus</taxon>
    </lineage>
</organism>
<dbReference type="InterPro" id="IPR042094">
    <property type="entry name" value="T2SS_GspF_sf"/>
</dbReference>
<reference evidence="9 10" key="1">
    <citation type="submission" date="2016-10" db="EMBL/GenBank/DDBJ databases">
        <authorList>
            <person name="de Groot N.N."/>
        </authorList>
    </citation>
    <scope>NUCLEOTIDE SEQUENCE [LARGE SCALE GENOMIC DNA]</scope>
    <source>
        <strain evidence="10">P4B,CCM 7963,CECT 7998,DSM 25260,IBRC-M 10614,KCTC 13821</strain>
    </source>
</reference>
<feature type="domain" description="Type II secretion system protein GspF" evidence="8">
    <location>
        <begin position="212"/>
        <end position="334"/>
    </location>
</feature>
<evidence type="ECO:0000256" key="4">
    <source>
        <dbReference type="ARBA" id="ARBA00022692"/>
    </source>
</evidence>
<sequence length="342" mass="40027">MRKKWSKHAAANFLLKSGELLEQGYNLDQVLQLLSWEQTTDIKQIIYDMRVQLRIGTPFHDVLAQQAFPSDITAYVFFSEQCGSLSQGLQGAGELYLKRLNALTNIRSFMRYPLVLLWLLILISIVMVHFLFPQFSQLFNSLHMEFPLLTLAMLQIFQYAPYMFVFIFPTLLLCFLYYIKVFRHYSAHKQVKLLTRAPFLDPFIRLFLTYYFCLQFSSMLKGGLSIYEACLVFEKQHHFVFFQTEGKFLKQQLKDGHQLHAALEAAGWYRDEMKYVIQHGQASGKLGDDLYFYSEKVFQLLEEKVKKIVMAVQPVMFCFIGIVILGMFLSVFLPMFQLMTSI</sequence>
<evidence type="ECO:0000256" key="7">
    <source>
        <dbReference type="SAM" id="Phobius"/>
    </source>
</evidence>
<dbReference type="NCBIfam" id="NF041012">
    <property type="entry name" value="T4P_ComGB"/>
    <property type="match status" value="1"/>
</dbReference>
<accession>A0A1G8P532</accession>
<dbReference type="AlphaFoldDB" id="A0A1G8P532"/>
<evidence type="ECO:0000313" key="10">
    <source>
        <dbReference type="Proteomes" id="UP000199017"/>
    </source>
</evidence>
<evidence type="ECO:0000259" key="8">
    <source>
        <dbReference type="Pfam" id="PF00482"/>
    </source>
</evidence>
<comment type="subcellular location">
    <subcellularLocation>
        <location evidence="1">Cell membrane</location>
        <topology evidence="1">Multi-pass membrane protein</topology>
    </subcellularLocation>
</comment>
<name>A0A1G8P532_9BACI</name>
<keyword evidence="10" id="KW-1185">Reference proteome</keyword>
<dbReference type="InterPro" id="IPR003004">
    <property type="entry name" value="GspF/PilC"/>
</dbReference>
<dbReference type="RefSeq" id="WP_091587209.1">
    <property type="nucleotide sequence ID" value="NZ_FNDU01000013.1"/>
</dbReference>
<dbReference type="Gene3D" id="1.20.81.30">
    <property type="entry name" value="Type II secretion system (T2SS), domain F"/>
    <property type="match status" value="2"/>
</dbReference>